<feature type="compositionally biased region" description="Low complexity" evidence="1">
    <location>
        <begin position="20"/>
        <end position="32"/>
    </location>
</feature>
<dbReference type="Proteomes" id="UP000436088">
    <property type="component" value="Unassembled WGS sequence"/>
</dbReference>
<gene>
    <name evidence="2" type="ORF">F3Y22_tig00006888pilonHSYRG00017</name>
</gene>
<dbReference type="EMBL" id="VEPZ02000365">
    <property type="protein sequence ID" value="KAE8726442.1"/>
    <property type="molecule type" value="Genomic_DNA"/>
</dbReference>
<name>A0A6A3CGF3_HIBSY</name>
<sequence length="122" mass="13461">MGSGSSNDSNDSAKRRRDANAAPPNVNAGNYNDNDDDDFTRSTGRSKKRTVERKDKDGDPYPSKDPGYDNNTDNDDLCPAVHDLDFDDLDYVYDDVESKGNCPEVGVNLNGVVRVLPSWSRT</sequence>
<evidence type="ECO:0000313" key="3">
    <source>
        <dbReference type="Proteomes" id="UP000436088"/>
    </source>
</evidence>
<dbReference type="AlphaFoldDB" id="A0A6A3CGF3"/>
<evidence type="ECO:0000313" key="2">
    <source>
        <dbReference type="EMBL" id="KAE8726442.1"/>
    </source>
</evidence>
<keyword evidence="3" id="KW-1185">Reference proteome</keyword>
<comment type="caution">
    <text evidence="2">The sequence shown here is derived from an EMBL/GenBank/DDBJ whole genome shotgun (WGS) entry which is preliminary data.</text>
</comment>
<feature type="compositionally biased region" description="Low complexity" evidence="1">
    <location>
        <begin position="1"/>
        <end position="10"/>
    </location>
</feature>
<protein>
    <submittedName>
        <fullName evidence="2">Uncharacterized protein</fullName>
    </submittedName>
</protein>
<accession>A0A6A3CGF3</accession>
<feature type="region of interest" description="Disordered" evidence="1">
    <location>
        <begin position="1"/>
        <end position="77"/>
    </location>
</feature>
<evidence type="ECO:0000256" key="1">
    <source>
        <dbReference type="SAM" id="MobiDB-lite"/>
    </source>
</evidence>
<organism evidence="2 3">
    <name type="scientific">Hibiscus syriacus</name>
    <name type="common">Rose of Sharon</name>
    <dbReference type="NCBI Taxonomy" id="106335"/>
    <lineage>
        <taxon>Eukaryota</taxon>
        <taxon>Viridiplantae</taxon>
        <taxon>Streptophyta</taxon>
        <taxon>Embryophyta</taxon>
        <taxon>Tracheophyta</taxon>
        <taxon>Spermatophyta</taxon>
        <taxon>Magnoliopsida</taxon>
        <taxon>eudicotyledons</taxon>
        <taxon>Gunneridae</taxon>
        <taxon>Pentapetalae</taxon>
        <taxon>rosids</taxon>
        <taxon>malvids</taxon>
        <taxon>Malvales</taxon>
        <taxon>Malvaceae</taxon>
        <taxon>Malvoideae</taxon>
        <taxon>Hibiscus</taxon>
    </lineage>
</organism>
<proteinExistence type="predicted"/>
<reference evidence="2" key="1">
    <citation type="submission" date="2019-09" db="EMBL/GenBank/DDBJ databases">
        <title>Draft genome information of white flower Hibiscus syriacus.</title>
        <authorList>
            <person name="Kim Y.-M."/>
        </authorList>
    </citation>
    <scope>NUCLEOTIDE SEQUENCE [LARGE SCALE GENOMIC DNA]</scope>
    <source>
        <strain evidence="2">YM2019G1</strain>
    </source>
</reference>